<dbReference type="AlphaFoldDB" id="A0AAD9P8N9"/>
<evidence type="ECO:0000313" key="1">
    <source>
        <dbReference type="EMBL" id="KAK2190248.1"/>
    </source>
</evidence>
<dbReference type="Proteomes" id="UP001209878">
    <property type="component" value="Unassembled WGS sequence"/>
</dbReference>
<dbReference type="EMBL" id="JAODUO010000085">
    <property type="protein sequence ID" value="KAK2190248.1"/>
    <property type="molecule type" value="Genomic_DNA"/>
</dbReference>
<comment type="caution">
    <text evidence="1">The sequence shown here is derived from an EMBL/GenBank/DDBJ whole genome shotgun (WGS) entry which is preliminary data.</text>
</comment>
<sequence length="206" mass="24495">MAEVCRDDTIEINLEYIVMEFFVDTEVSTVRNMWKKNCHRSTEAPLCRQSNTNQEFILSEYLESSYPDVILLFSGNHDKARSGLSKIRGDMEYLKMLIKTYVPKQTKLFWFSKISENLRQKRKYWRDVKFDGESKTKAFIKRINVELFDVLRTEFVETGGRILPFLDIYDMSLGVLDWTMAESGIHRRPEWYDVVLSNWVQTFCEH</sequence>
<proteinExistence type="predicted"/>
<organism evidence="1 2">
    <name type="scientific">Ridgeia piscesae</name>
    <name type="common">Tubeworm</name>
    <dbReference type="NCBI Taxonomy" id="27915"/>
    <lineage>
        <taxon>Eukaryota</taxon>
        <taxon>Metazoa</taxon>
        <taxon>Spiralia</taxon>
        <taxon>Lophotrochozoa</taxon>
        <taxon>Annelida</taxon>
        <taxon>Polychaeta</taxon>
        <taxon>Sedentaria</taxon>
        <taxon>Canalipalpata</taxon>
        <taxon>Sabellida</taxon>
        <taxon>Siboglinidae</taxon>
        <taxon>Ridgeia</taxon>
    </lineage>
</organism>
<evidence type="ECO:0000313" key="2">
    <source>
        <dbReference type="Proteomes" id="UP001209878"/>
    </source>
</evidence>
<reference evidence="1" key="1">
    <citation type="journal article" date="2023" name="Mol. Biol. Evol.">
        <title>Third-Generation Sequencing Reveals the Adaptive Role of the Epigenome in Three Deep-Sea Polychaetes.</title>
        <authorList>
            <person name="Perez M."/>
            <person name="Aroh O."/>
            <person name="Sun Y."/>
            <person name="Lan Y."/>
            <person name="Juniper S.K."/>
            <person name="Young C.R."/>
            <person name="Angers B."/>
            <person name="Qian P.Y."/>
        </authorList>
    </citation>
    <scope>NUCLEOTIDE SEQUENCE</scope>
    <source>
        <strain evidence="1">R07B-5</strain>
    </source>
</reference>
<gene>
    <name evidence="1" type="ORF">NP493_85g04010</name>
</gene>
<protein>
    <submittedName>
        <fullName evidence="1">Uncharacterized protein</fullName>
    </submittedName>
</protein>
<name>A0AAD9P8N9_RIDPI</name>
<keyword evidence="2" id="KW-1185">Reference proteome</keyword>
<accession>A0AAD9P8N9</accession>